<dbReference type="AlphaFoldDB" id="L0PCD4"/>
<gene>
    <name evidence="1" type="ORF">PNEJI1_001521</name>
</gene>
<name>L0PCD4_PNEJI</name>
<comment type="caution">
    <text evidence="1">The sequence shown here is derived from an EMBL/GenBank/DDBJ whole genome shotgun (WGS) entry which is preliminary data.</text>
</comment>
<accession>L0PCD4</accession>
<evidence type="ECO:0000313" key="1">
    <source>
        <dbReference type="EMBL" id="CCJ30023.1"/>
    </source>
</evidence>
<organism evidence="2">
    <name type="scientific">Pneumocystis jirovecii</name>
    <name type="common">Human pneumocystis pneumonia agent</name>
    <dbReference type="NCBI Taxonomy" id="42068"/>
    <lineage>
        <taxon>Eukaryota</taxon>
        <taxon>Fungi</taxon>
        <taxon>Dikarya</taxon>
        <taxon>Ascomycota</taxon>
        <taxon>Taphrinomycotina</taxon>
        <taxon>Pneumocystomycetes</taxon>
        <taxon>Pneumocystaceae</taxon>
        <taxon>Pneumocystis</taxon>
    </lineage>
</organism>
<dbReference type="VEuPathDB" id="FungiDB:PNEJI1_001521"/>
<proteinExistence type="predicted"/>
<evidence type="ECO:0000313" key="2">
    <source>
        <dbReference type="Proteomes" id="UP000010422"/>
    </source>
</evidence>
<dbReference type="InParanoid" id="L0PCD4"/>
<dbReference type="EMBL" id="CAKM01000229">
    <property type="protein sequence ID" value="CCJ30023.1"/>
    <property type="molecule type" value="Genomic_DNA"/>
</dbReference>
<sequence length="137" mass="15052">MKVSLNLARAIATRCICPLLNDKPFVPSLVSYPSESSKIISSNIAILEAFLISEISTEVGEDLPMVIFNFKLSLKITGCCTKVTLFRIQFISNNSIFLFKAARVLFPDPLAPTTNVVFPAGKNKETFFNIIFSGLDG</sequence>
<reference evidence="1 2" key="1">
    <citation type="journal article" date="2012" name="MBio">
        <title>De novo assembly of the Pneumocystis jirovecii genome from a single bronchoalveolar lavage fluid specimen from a patient.</title>
        <authorList>
            <person name="Cisse O.H."/>
            <person name="Pagni M."/>
            <person name="Hauser P.M."/>
        </authorList>
    </citation>
    <scope>NUCLEOTIDE SEQUENCE [LARGE SCALE GENOMIC DNA]</scope>
    <source>
        <strain evidence="1 2">SE8</strain>
    </source>
</reference>
<protein>
    <submittedName>
        <fullName evidence="1">Uncharacterized protein</fullName>
    </submittedName>
</protein>
<dbReference type="Proteomes" id="UP000010422">
    <property type="component" value="Unassembled WGS sequence"/>
</dbReference>